<organism evidence="1 2">
    <name type="scientific">Ameca splendens</name>
    <dbReference type="NCBI Taxonomy" id="208324"/>
    <lineage>
        <taxon>Eukaryota</taxon>
        <taxon>Metazoa</taxon>
        <taxon>Chordata</taxon>
        <taxon>Craniata</taxon>
        <taxon>Vertebrata</taxon>
        <taxon>Euteleostomi</taxon>
        <taxon>Actinopterygii</taxon>
        <taxon>Neopterygii</taxon>
        <taxon>Teleostei</taxon>
        <taxon>Neoteleostei</taxon>
        <taxon>Acanthomorphata</taxon>
        <taxon>Ovalentaria</taxon>
        <taxon>Atherinomorphae</taxon>
        <taxon>Cyprinodontiformes</taxon>
        <taxon>Goodeidae</taxon>
        <taxon>Ameca</taxon>
    </lineage>
</organism>
<gene>
    <name evidence="1" type="ORF">AMECASPLE_039213</name>
</gene>
<comment type="caution">
    <text evidence="1">The sequence shown here is derived from an EMBL/GenBank/DDBJ whole genome shotgun (WGS) entry which is preliminary data.</text>
</comment>
<dbReference type="EMBL" id="JAHRIP010054961">
    <property type="protein sequence ID" value="MEQ2301745.1"/>
    <property type="molecule type" value="Genomic_DNA"/>
</dbReference>
<dbReference type="Proteomes" id="UP001469553">
    <property type="component" value="Unassembled WGS sequence"/>
</dbReference>
<evidence type="ECO:0000313" key="1">
    <source>
        <dbReference type="EMBL" id="MEQ2301745.1"/>
    </source>
</evidence>
<accession>A0ABV0Z811</accession>
<sequence>MSGRGARQLSWNLKKKFLKEQKEEQGQITFTLIQKRRQKLLVPKDDLQNYLRLIFLDQYLKHPCGSQVEFFIATRSKLSHL</sequence>
<protein>
    <submittedName>
        <fullName evidence="1">Uncharacterized protein</fullName>
    </submittedName>
</protein>
<reference evidence="1 2" key="1">
    <citation type="submission" date="2021-06" db="EMBL/GenBank/DDBJ databases">
        <authorList>
            <person name="Palmer J.M."/>
        </authorList>
    </citation>
    <scope>NUCLEOTIDE SEQUENCE [LARGE SCALE GENOMIC DNA]</scope>
    <source>
        <strain evidence="1 2">AS_MEX2019</strain>
        <tissue evidence="1">Muscle</tissue>
    </source>
</reference>
<keyword evidence="2" id="KW-1185">Reference proteome</keyword>
<name>A0ABV0Z811_9TELE</name>
<evidence type="ECO:0000313" key="2">
    <source>
        <dbReference type="Proteomes" id="UP001469553"/>
    </source>
</evidence>
<proteinExistence type="predicted"/>